<dbReference type="Proteomes" id="UP000830729">
    <property type="component" value="Plasmid unnamed2"/>
</dbReference>
<keyword evidence="1 3" id="KW-0175">Coiled coil</keyword>
<dbReference type="InterPro" id="IPR027417">
    <property type="entry name" value="P-loop_NTPase"/>
</dbReference>
<dbReference type="AlphaFoldDB" id="A0A8U0I034"/>
<feature type="coiled-coil region" evidence="3">
    <location>
        <begin position="365"/>
        <end position="514"/>
    </location>
</feature>
<evidence type="ECO:0000256" key="2">
    <source>
        <dbReference type="ARBA" id="ARBA00049666"/>
    </source>
</evidence>
<name>A0A8U0I034_9EURY</name>
<accession>A0A8U0I034</accession>
<gene>
    <name evidence="6" type="ORF">M0R89_21445</name>
</gene>
<feature type="compositionally biased region" description="Basic and acidic residues" evidence="4">
    <location>
        <begin position="206"/>
        <end position="216"/>
    </location>
</feature>
<evidence type="ECO:0000256" key="3">
    <source>
        <dbReference type="SAM" id="Coils"/>
    </source>
</evidence>
<evidence type="ECO:0000256" key="1">
    <source>
        <dbReference type="ARBA" id="ARBA00023054"/>
    </source>
</evidence>
<dbReference type="GO" id="GO:0016887">
    <property type="term" value="F:ATP hydrolysis activity"/>
    <property type="evidence" value="ECO:0007669"/>
    <property type="project" value="InterPro"/>
</dbReference>
<comment type="similarity">
    <text evidence="2">Belongs to the Sph1/Sph2 family.</text>
</comment>
<dbReference type="GO" id="GO:0006302">
    <property type="term" value="P:double-strand break repair"/>
    <property type="evidence" value="ECO:0007669"/>
    <property type="project" value="InterPro"/>
</dbReference>
<evidence type="ECO:0000256" key="4">
    <source>
        <dbReference type="SAM" id="MobiDB-lite"/>
    </source>
</evidence>
<geneLocation type="plasmid" evidence="6 7">
    <name>unnamed2</name>
</geneLocation>
<keyword evidence="6" id="KW-0614">Plasmid</keyword>
<keyword evidence="7" id="KW-1185">Reference proteome</keyword>
<dbReference type="InterPro" id="IPR038729">
    <property type="entry name" value="Rad50/SbcC_AAA"/>
</dbReference>
<proteinExistence type="inferred from homology"/>
<feature type="compositionally biased region" description="Basic and acidic residues" evidence="4">
    <location>
        <begin position="180"/>
        <end position="195"/>
    </location>
</feature>
<dbReference type="NCBIfam" id="NF045487">
    <property type="entry name" value="ASRP"/>
    <property type="match status" value="1"/>
</dbReference>
<dbReference type="KEGG" id="halx:M0R89_21445"/>
<dbReference type="Pfam" id="PF13476">
    <property type="entry name" value="AAA_23"/>
    <property type="match status" value="1"/>
</dbReference>
<dbReference type="PANTHER" id="PTHR32114">
    <property type="entry name" value="ABC TRANSPORTER ABCH.3"/>
    <property type="match status" value="1"/>
</dbReference>
<reference evidence="6 7" key="1">
    <citation type="submission" date="2022-04" db="EMBL/GenBank/DDBJ databases">
        <title>Diverse halophilic archaea isolated from saline environments.</title>
        <authorList>
            <person name="Cui H.-L."/>
        </authorList>
    </citation>
    <scope>NUCLEOTIDE SEQUENCE [LARGE SCALE GENOMIC DNA]</scope>
    <source>
        <strain evidence="6 7">XZYJT49</strain>
        <plasmid evidence="6 7">unnamed2</plasmid>
    </source>
</reference>
<evidence type="ECO:0000313" key="7">
    <source>
        <dbReference type="Proteomes" id="UP000830729"/>
    </source>
</evidence>
<evidence type="ECO:0000313" key="6">
    <source>
        <dbReference type="EMBL" id="UPV76762.1"/>
    </source>
</evidence>
<sequence length="651" mass="75383">MNSTDEMLDTAHLSAENVGGIEETELTFRHGVNVLTGRNATNRTSTLQALMAVLGSDMASLKADAERGHVELTIGDDTYTRTLTRTDSDVVMTGEPLVDTSVLPDLYAFLLENNESRRAVARSDDLREVIMRPVDTDEIEAEIDRLEREKRRLTDDLESLSDLERRLPKLAEEETRLKRELEETSEELEAKKAEIDASNADVEETREEKDELESKLEELQDVRSALEDTRYEIETNRESIERLREELDEYREREEQLPAAPAERIDELDSEIDRLRRRKRDLESDITQLQSIIQFNQDMLDDYESDVLETLGDTGASSGDGVTDQLLGGQQEVTCWTCGSAVERDQIDSTTEQIREFQSTKRDDRRELETRISELVSERDELKDRLQTRERLENQIEESEAELADREERVDELRIEREGLESELTTLNDEVESLRSEDYDEILDLHREANQLEFECDRLRDELSEVREEIAQVKDKLDERESLEAERDEIDADLEELRTRVSRIEREAVEAFNQHMEELLDVLDYSNLDRIWLERTETEVREGRRKVSKTTFDLHVVRSTESGTAYEDTIDHLSESEREVTGLVFALAGFLVHDVHERIPFMLLDSLEAIDSERIAALVEYFESYVDYVVVALLPEDADALPDEYERITDI</sequence>
<protein>
    <submittedName>
        <fullName evidence="6">AAA family ATPase</fullName>
    </submittedName>
</protein>
<feature type="region of interest" description="Disordered" evidence="4">
    <location>
        <begin position="180"/>
        <end position="216"/>
    </location>
</feature>
<dbReference type="RefSeq" id="WP_248652795.1">
    <property type="nucleotide sequence ID" value="NZ_CP096661.1"/>
</dbReference>
<organism evidence="6 7">
    <name type="scientific">Halorussus limi</name>
    <dbReference type="NCBI Taxonomy" id="2938695"/>
    <lineage>
        <taxon>Archaea</taxon>
        <taxon>Methanobacteriati</taxon>
        <taxon>Methanobacteriota</taxon>
        <taxon>Stenosarchaea group</taxon>
        <taxon>Halobacteria</taxon>
        <taxon>Halobacteriales</taxon>
        <taxon>Haladaptataceae</taxon>
        <taxon>Halorussus</taxon>
    </lineage>
</organism>
<feature type="domain" description="Rad50/SbcC-type AAA" evidence="5">
    <location>
        <begin position="13"/>
        <end position="252"/>
    </location>
</feature>
<dbReference type="PANTHER" id="PTHR32114:SF2">
    <property type="entry name" value="ABC TRANSPORTER ABCH.3"/>
    <property type="match status" value="1"/>
</dbReference>
<dbReference type="EMBL" id="CP096661">
    <property type="protein sequence ID" value="UPV76762.1"/>
    <property type="molecule type" value="Genomic_DNA"/>
</dbReference>
<dbReference type="SUPFAM" id="SSF52540">
    <property type="entry name" value="P-loop containing nucleoside triphosphate hydrolases"/>
    <property type="match status" value="1"/>
</dbReference>
<evidence type="ECO:0000259" key="5">
    <source>
        <dbReference type="Pfam" id="PF13476"/>
    </source>
</evidence>
<dbReference type="GeneID" id="72187822"/>
<dbReference type="Gene3D" id="3.40.50.300">
    <property type="entry name" value="P-loop containing nucleotide triphosphate hydrolases"/>
    <property type="match status" value="2"/>
</dbReference>